<keyword evidence="1" id="KW-0805">Transcription regulation</keyword>
<dbReference type="PROSITE" id="PS50932">
    <property type="entry name" value="HTH_LACI_2"/>
    <property type="match status" value="1"/>
</dbReference>
<dbReference type="PANTHER" id="PTHR30146">
    <property type="entry name" value="LACI-RELATED TRANSCRIPTIONAL REPRESSOR"/>
    <property type="match status" value="1"/>
</dbReference>
<dbReference type="GO" id="GO:0003677">
    <property type="term" value="F:DNA binding"/>
    <property type="evidence" value="ECO:0007669"/>
    <property type="project" value="UniProtKB-KW"/>
</dbReference>
<dbReference type="PANTHER" id="PTHR30146:SF109">
    <property type="entry name" value="HTH-TYPE TRANSCRIPTIONAL REGULATOR GALS"/>
    <property type="match status" value="1"/>
</dbReference>
<dbReference type="RefSeq" id="WP_344314425.1">
    <property type="nucleotide sequence ID" value="NZ_BAAANY010000036.1"/>
</dbReference>
<dbReference type="SUPFAM" id="SSF53822">
    <property type="entry name" value="Periplasmic binding protein-like I"/>
    <property type="match status" value="1"/>
</dbReference>
<proteinExistence type="predicted"/>
<dbReference type="Proteomes" id="UP001500618">
    <property type="component" value="Unassembled WGS sequence"/>
</dbReference>
<dbReference type="Gene3D" id="3.40.50.2300">
    <property type="match status" value="2"/>
</dbReference>
<evidence type="ECO:0000256" key="3">
    <source>
        <dbReference type="ARBA" id="ARBA00023163"/>
    </source>
</evidence>
<sequence length="339" mass="35674">MYASLKDVAAHAGVSFQTVSKVLKGAPVAVSDATRQRILAAAEELGYVPNAVARGLLGRSTYSIGIVADDLDDWALAQFVVGAEQEARGNGHAVIIGTALGEDGPGFVRKLLERRVDGILSAAPRMEKNAEIGVLLRGQVPAVSIHHVPGGGVPVVGSSHGGTGRMVANHLVELGRHNVAMVAGPAQRRVVTSRSRGFRAGLADRDVRLRADHVVEAAWTAEGGFGATLELLERDRTISAVFAHNDLIALGVLSALHQRGVRVPDDCAVVGCDDMPFAAYVTPSLTTVRIPMRETGRRAMTLLLDRIRGEQVHGSVLLPVELLVRGSTVGSAGESRGQP</sequence>
<keyword evidence="6" id="KW-1185">Reference proteome</keyword>
<evidence type="ECO:0000259" key="4">
    <source>
        <dbReference type="PROSITE" id="PS50932"/>
    </source>
</evidence>
<dbReference type="CDD" id="cd01392">
    <property type="entry name" value="HTH_LacI"/>
    <property type="match status" value="1"/>
</dbReference>
<dbReference type="PROSITE" id="PS00356">
    <property type="entry name" value="HTH_LACI_1"/>
    <property type="match status" value="1"/>
</dbReference>
<keyword evidence="3" id="KW-0804">Transcription</keyword>
<evidence type="ECO:0000313" key="6">
    <source>
        <dbReference type="Proteomes" id="UP001500618"/>
    </source>
</evidence>
<dbReference type="InterPro" id="IPR010982">
    <property type="entry name" value="Lambda_DNA-bd_dom_sf"/>
</dbReference>
<evidence type="ECO:0000313" key="5">
    <source>
        <dbReference type="EMBL" id="GAA1710715.1"/>
    </source>
</evidence>
<reference evidence="5 6" key="1">
    <citation type="journal article" date="2019" name="Int. J. Syst. Evol. Microbiol.">
        <title>The Global Catalogue of Microorganisms (GCM) 10K type strain sequencing project: providing services to taxonomists for standard genome sequencing and annotation.</title>
        <authorList>
            <consortium name="The Broad Institute Genomics Platform"/>
            <consortium name="The Broad Institute Genome Sequencing Center for Infectious Disease"/>
            <person name="Wu L."/>
            <person name="Ma J."/>
        </authorList>
    </citation>
    <scope>NUCLEOTIDE SEQUENCE [LARGE SCALE GENOMIC DNA]</scope>
    <source>
        <strain evidence="5 6">JCM 14718</strain>
    </source>
</reference>
<dbReference type="InterPro" id="IPR000843">
    <property type="entry name" value="HTH_LacI"/>
</dbReference>
<name>A0ABN2IS75_9ACTN</name>
<evidence type="ECO:0000256" key="2">
    <source>
        <dbReference type="ARBA" id="ARBA00023125"/>
    </source>
</evidence>
<accession>A0ABN2IS75</accession>
<dbReference type="SUPFAM" id="SSF47413">
    <property type="entry name" value="lambda repressor-like DNA-binding domains"/>
    <property type="match status" value="1"/>
</dbReference>
<dbReference type="SMART" id="SM00354">
    <property type="entry name" value="HTH_LACI"/>
    <property type="match status" value="1"/>
</dbReference>
<feature type="domain" description="HTH lacI-type" evidence="4">
    <location>
        <begin position="3"/>
        <end position="58"/>
    </location>
</feature>
<keyword evidence="2 5" id="KW-0238">DNA-binding</keyword>
<organism evidence="5 6">
    <name type="scientific">Fodinicola feengrottensis</name>
    <dbReference type="NCBI Taxonomy" id="435914"/>
    <lineage>
        <taxon>Bacteria</taxon>
        <taxon>Bacillati</taxon>
        <taxon>Actinomycetota</taxon>
        <taxon>Actinomycetes</taxon>
        <taxon>Mycobacteriales</taxon>
        <taxon>Fodinicola</taxon>
    </lineage>
</organism>
<dbReference type="Pfam" id="PF13377">
    <property type="entry name" value="Peripla_BP_3"/>
    <property type="match status" value="1"/>
</dbReference>
<evidence type="ECO:0000256" key="1">
    <source>
        <dbReference type="ARBA" id="ARBA00023015"/>
    </source>
</evidence>
<dbReference type="InterPro" id="IPR028082">
    <property type="entry name" value="Peripla_BP_I"/>
</dbReference>
<protein>
    <submittedName>
        <fullName evidence="5">LacI family DNA-binding transcriptional regulator</fullName>
    </submittedName>
</protein>
<dbReference type="InterPro" id="IPR046335">
    <property type="entry name" value="LacI/GalR-like_sensor"/>
</dbReference>
<dbReference type="Pfam" id="PF00356">
    <property type="entry name" value="LacI"/>
    <property type="match status" value="1"/>
</dbReference>
<gene>
    <name evidence="5" type="ORF">GCM10009765_70010</name>
</gene>
<comment type="caution">
    <text evidence="5">The sequence shown here is derived from an EMBL/GenBank/DDBJ whole genome shotgun (WGS) entry which is preliminary data.</text>
</comment>
<dbReference type="EMBL" id="BAAANY010000036">
    <property type="protein sequence ID" value="GAA1710715.1"/>
    <property type="molecule type" value="Genomic_DNA"/>
</dbReference>
<dbReference type="Gene3D" id="1.10.260.40">
    <property type="entry name" value="lambda repressor-like DNA-binding domains"/>
    <property type="match status" value="1"/>
</dbReference>